<dbReference type="EMBL" id="BMAV01023001">
    <property type="protein sequence ID" value="GFY78446.1"/>
    <property type="molecule type" value="Genomic_DNA"/>
</dbReference>
<evidence type="ECO:0000313" key="1">
    <source>
        <dbReference type="EMBL" id="GFY78446.1"/>
    </source>
</evidence>
<dbReference type="Proteomes" id="UP000886998">
    <property type="component" value="Unassembled WGS sequence"/>
</dbReference>
<keyword evidence="2" id="KW-1185">Reference proteome</keyword>
<reference evidence="1" key="1">
    <citation type="submission" date="2020-08" db="EMBL/GenBank/DDBJ databases">
        <title>Multicomponent nature underlies the extraordinary mechanical properties of spider dragline silk.</title>
        <authorList>
            <person name="Kono N."/>
            <person name="Nakamura H."/>
            <person name="Mori M."/>
            <person name="Yoshida Y."/>
            <person name="Ohtoshi R."/>
            <person name="Malay A.D."/>
            <person name="Moran D.A.P."/>
            <person name="Tomita M."/>
            <person name="Numata K."/>
            <person name="Arakawa K."/>
        </authorList>
    </citation>
    <scope>NUCLEOTIDE SEQUENCE</scope>
</reference>
<accession>A0A8X6YSK1</accession>
<comment type="caution">
    <text evidence="1">The sequence shown here is derived from an EMBL/GenBank/DDBJ whole genome shotgun (WGS) entry which is preliminary data.</text>
</comment>
<gene>
    <name evidence="1" type="ORF">TNIN_281751</name>
</gene>
<name>A0A8X6YSK1_9ARAC</name>
<dbReference type="AlphaFoldDB" id="A0A8X6YSK1"/>
<sequence>MDQQDYETSDMDLVNSPHGLPLMLLSACELILQNKAQLQKMETFKEIQNSCIWELESHVDHHQTSPSTDVPLRAQEIEGNHQRLIAISENFAGSQKRYSRSYPQISLGHWLKMLPPIRVTFSRFSHQ</sequence>
<proteinExistence type="predicted"/>
<protein>
    <submittedName>
        <fullName evidence="1">Uncharacterized protein</fullName>
    </submittedName>
</protein>
<organism evidence="1 2">
    <name type="scientific">Trichonephila inaurata madagascariensis</name>
    <dbReference type="NCBI Taxonomy" id="2747483"/>
    <lineage>
        <taxon>Eukaryota</taxon>
        <taxon>Metazoa</taxon>
        <taxon>Ecdysozoa</taxon>
        <taxon>Arthropoda</taxon>
        <taxon>Chelicerata</taxon>
        <taxon>Arachnida</taxon>
        <taxon>Araneae</taxon>
        <taxon>Araneomorphae</taxon>
        <taxon>Entelegynae</taxon>
        <taxon>Araneoidea</taxon>
        <taxon>Nephilidae</taxon>
        <taxon>Trichonephila</taxon>
        <taxon>Trichonephila inaurata</taxon>
    </lineage>
</organism>
<evidence type="ECO:0000313" key="2">
    <source>
        <dbReference type="Proteomes" id="UP000886998"/>
    </source>
</evidence>